<dbReference type="GO" id="GO:0005884">
    <property type="term" value="C:actin filament"/>
    <property type="evidence" value="ECO:0007669"/>
    <property type="project" value="TreeGrafter"/>
</dbReference>
<organism evidence="3 4">
    <name type="scientific">Gymnopilus junonius</name>
    <name type="common">Spectacular rustgill mushroom</name>
    <name type="synonym">Gymnopilus spectabilis subsp. junonius</name>
    <dbReference type="NCBI Taxonomy" id="109634"/>
    <lineage>
        <taxon>Eukaryota</taxon>
        <taxon>Fungi</taxon>
        <taxon>Dikarya</taxon>
        <taxon>Basidiomycota</taxon>
        <taxon>Agaricomycotina</taxon>
        <taxon>Agaricomycetes</taxon>
        <taxon>Agaricomycetidae</taxon>
        <taxon>Agaricales</taxon>
        <taxon>Agaricineae</taxon>
        <taxon>Hymenogastraceae</taxon>
        <taxon>Gymnopilus</taxon>
    </lineage>
</organism>
<proteinExistence type="predicted"/>
<feature type="compositionally biased region" description="Acidic residues" evidence="1">
    <location>
        <begin position="899"/>
        <end position="908"/>
    </location>
</feature>
<feature type="compositionally biased region" description="Basic and acidic residues" evidence="1">
    <location>
        <begin position="81"/>
        <end position="96"/>
    </location>
</feature>
<dbReference type="PANTHER" id="PTHR45691:SF6">
    <property type="entry name" value="PROTEIN DIAPHANOUS"/>
    <property type="match status" value="1"/>
</dbReference>
<sequence>MSDQSPPPPKPKPGSLRDRIAAFEKSASTAAPPAPAPVPRPKPAGFASWKPKAPSPPESPSAGTTEHAASSPRVGGMSATDAKESITKAGSLKDRMAALQGKGAFGAPSPPVAPKPAVERPKWKPPPVALAPADDDDHTGASPTADIAAAVEQTISPPVSVNSGEIVDTLKGPEEGAEPTALAADSVDGDHEGPPPEANPEEEERQRRAAIAARMARLGGARVGMAPPVFGKKPPVRRPTQEDVPKPEEPTKSDVPSVEAAKSTEVQSPPAEPIIVASPPVEAPADEQDGANIRQSPEYFPVHKDSENASVLSAESAGSQGARSPPSMPIPAVPRRSGPPRKKPAKAVPPPPPEVGEEKAEDIAPPPVAPEEGKTESQQPAVEAESAVSETVLPEKQKEVKELTEEAVEPKLLDAVQKEDAHETAIKEETTTVEMEEQKPLSISYETKSPSAKEPTDILPPPSHATEPEEVEAEDELEEMEDFITSTSPPAPFSLPQQVIHDATIDEPKDKGHHEIGPASAAAVEVSEESEEAEEEARKKRVAERLAKMGGINPFALPPPQVKSPPAPPAVAQHEQHREVLLLSHDEGLHNAEEKKIVESAAEEEAFDASILIGFPTFPSRIEDEAEEGDLRDEPERPLTPPLPHAEPIASQWVSGLDRLRYLQRYEQDDDDASDYGDAESDQDQHAPARPPRPLSISARPPTFSSAPLPSGRDIGPPSTPVRPPQHHRRVLMPQTSEPDEEDEDEDEGIDEELDERLASSQLFVPPPSVHRPIAIPRHVQAEAEEDGDGSESDVPALPVPHRRSMEIPLGRSIPPPPPIHGSLEEDSEPESDHDGQALPIPPRHSTGPRVVPSLPPPQAPASHSPPVPRDIPPAPRLDIGLSPSSPLTPTVSISGSEEILDEEEGDPIDPSFHSPSRRTSFASIHAMAQAQSQEGQSEAENLSLPYTLPSPPVPPAVPPPAMAQISSEQTVHPEEDAEQLRRKTIAERMAKLGGIRFGAAPLPTPASHPAPPVHRQEEKEEEGESASVAEEQPTAALSEEEEERARKERIAAKLASMGGMRIGMMPMGVGGLPPQRSHVLREEASNPPAPPPAAAPVRAVPPARPPPPPAPAPSQPQPDTDSEYGSAAASDDGVKVEAEESEMEEVGYEDAQEGHEEEAPPPVPSRAGRAPSRQVSVDKPTTPIAPPLPSPRPPVPSAMPGRRSSVQTSRSSTSNSGIDSSAQRKSSAFMPPTQSEYVMVEEPEQQEILLSPARTTSRVPPARSMPQVPPAMTASRTSDAHEWELPSIPTANFDFGESADLSLSWTDAGESTFPTASIPHPPAPAKRFSHPPAPPAAERQMSADDLIALWGRVGVQVCEAATTLFEKSKKTLIGDGTYSGFIRSVLAAVPNAAAIPNPEFAGYGYLIYAQNGGAVQKRVSEIMPGDIVEIHDAKFKGHKGLQTYHQNVGGVGGEVLVGVVGEVEAKKSKIRVFQANQHVGQQTVESVSYRLEDLKSGIVKIYRVLDA</sequence>
<feature type="compositionally biased region" description="Pro residues" evidence="1">
    <location>
        <begin position="949"/>
        <end position="962"/>
    </location>
</feature>
<dbReference type="InterPro" id="IPR057402">
    <property type="entry name" value="AIM3_BBC1_C"/>
</dbReference>
<name>A0A9P5NFQ5_GYMJU</name>
<feature type="compositionally biased region" description="Acidic residues" evidence="1">
    <location>
        <begin position="526"/>
        <end position="535"/>
    </location>
</feature>
<dbReference type="InterPro" id="IPR051412">
    <property type="entry name" value="Formin_Homology_Diaphanous_sf"/>
</dbReference>
<accession>A0A9P5NFQ5</accession>
<feature type="compositionally biased region" description="Low complexity" evidence="1">
    <location>
        <begin position="209"/>
        <end position="224"/>
    </location>
</feature>
<feature type="compositionally biased region" description="Polar residues" evidence="1">
    <location>
        <begin position="914"/>
        <end position="923"/>
    </location>
</feature>
<gene>
    <name evidence="3" type="ORF">CPB84DRAFT_1865160</name>
</gene>
<dbReference type="GO" id="GO:0030041">
    <property type="term" value="P:actin filament polymerization"/>
    <property type="evidence" value="ECO:0007669"/>
    <property type="project" value="TreeGrafter"/>
</dbReference>
<feature type="region of interest" description="Disordered" evidence="1">
    <location>
        <begin position="508"/>
        <end position="576"/>
    </location>
</feature>
<feature type="compositionally biased region" description="Low complexity" evidence="1">
    <location>
        <begin position="1199"/>
        <end position="1222"/>
    </location>
</feature>
<feature type="region of interest" description="Disordered" evidence="1">
    <location>
        <begin position="1318"/>
        <end position="1338"/>
    </location>
</feature>
<keyword evidence="4" id="KW-1185">Reference proteome</keyword>
<feature type="compositionally biased region" description="Polar residues" evidence="1">
    <location>
        <begin position="308"/>
        <end position="322"/>
    </location>
</feature>
<feature type="region of interest" description="Disordered" evidence="1">
    <location>
        <begin position="613"/>
        <end position="651"/>
    </location>
</feature>
<feature type="compositionally biased region" description="Basic and acidic residues" evidence="1">
    <location>
        <begin position="972"/>
        <end position="991"/>
    </location>
</feature>
<feature type="compositionally biased region" description="Polar residues" evidence="1">
    <location>
        <begin position="153"/>
        <end position="163"/>
    </location>
</feature>
<feature type="compositionally biased region" description="Acidic residues" evidence="1">
    <location>
        <begin position="783"/>
        <end position="792"/>
    </location>
</feature>
<dbReference type="Proteomes" id="UP000724874">
    <property type="component" value="Unassembled WGS sequence"/>
</dbReference>
<dbReference type="OrthoDB" id="207120at2759"/>
<evidence type="ECO:0000313" key="4">
    <source>
        <dbReference type="Proteomes" id="UP000724874"/>
    </source>
</evidence>
<dbReference type="PANTHER" id="PTHR45691">
    <property type="entry name" value="PROTEIN DIAPHANOUS"/>
    <property type="match status" value="1"/>
</dbReference>
<feature type="compositionally biased region" description="Low complexity" evidence="1">
    <location>
        <begin position="927"/>
        <end position="941"/>
    </location>
</feature>
<feature type="compositionally biased region" description="Acidic residues" evidence="1">
    <location>
        <begin position="468"/>
        <end position="482"/>
    </location>
</feature>
<feature type="compositionally biased region" description="Pro residues" evidence="1">
    <location>
        <begin position="854"/>
        <end position="876"/>
    </location>
</feature>
<feature type="compositionally biased region" description="Pro residues" evidence="1">
    <location>
        <begin position="32"/>
        <end position="42"/>
    </location>
</feature>
<feature type="domain" description="BBC1/AIM3 cysteine proteinase-fold" evidence="2">
    <location>
        <begin position="1339"/>
        <end position="1507"/>
    </location>
</feature>
<feature type="compositionally biased region" description="Pro residues" evidence="1">
    <location>
        <begin position="1184"/>
        <end position="1198"/>
    </location>
</feature>
<feature type="compositionally biased region" description="Low complexity" evidence="1">
    <location>
        <begin position="43"/>
        <end position="52"/>
    </location>
</feature>
<evidence type="ECO:0000259" key="2">
    <source>
        <dbReference type="Pfam" id="PF25459"/>
    </source>
</evidence>
<feature type="region of interest" description="Disordered" evidence="1">
    <location>
        <begin position="664"/>
        <end position="1235"/>
    </location>
</feature>
<comment type="caution">
    <text evidence="3">The sequence shown here is derived from an EMBL/GenBank/DDBJ whole genome shotgun (WGS) entry which is preliminary data.</text>
</comment>
<feature type="compositionally biased region" description="Basic and acidic residues" evidence="1">
    <location>
        <begin position="239"/>
        <end position="252"/>
    </location>
</feature>
<evidence type="ECO:0000256" key="1">
    <source>
        <dbReference type="SAM" id="MobiDB-lite"/>
    </source>
</evidence>
<evidence type="ECO:0000313" key="3">
    <source>
        <dbReference type="EMBL" id="KAF8885672.1"/>
    </source>
</evidence>
<dbReference type="EMBL" id="JADNYJ010000100">
    <property type="protein sequence ID" value="KAF8885672.1"/>
    <property type="molecule type" value="Genomic_DNA"/>
</dbReference>
<feature type="compositionally biased region" description="Acidic residues" evidence="1">
    <location>
        <begin position="668"/>
        <end position="682"/>
    </location>
</feature>
<feature type="compositionally biased region" description="Pro residues" evidence="1">
    <location>
        <begin position="1103"/>
        <end position="1117"/>
    </location>
</feature>
<reference evidence="3" key="1">
    <citation type="submission" date="2020-11" db="EMBL/GenBank/DDBJ databases">
        <authorList>
            <consortium name="DOE Joint Genome Institute"/>
            <person name="Ahrendt S."/>
            <person name="Riley R."/>
            <person name="Andreopoulos W."/>
            <person name="LaButti K."/>
            <person name="Pangilinan J."/>
            <person name="Ruiz-duenas F.J."/>
            <person name="Barrasa J.M."/>
            <person name="Sanchez-Garcia M."/>
            <person name="Camarero S."/>
            <person name="Miyauchi S."/>
            <person name="Serrano A."/>
            <person name="Linde D."/>
            <person name="Babiker R."/>
            <person name="Drula E."/>
            <person name="Ayuso-Fernandez I."/>
            <person name="Pacheco R."/>
            <person name="Padilla G."/>
            <person name="Ferreira P."/>
            <person name="Barriuso J."/>
            <person name="Kellner H."/>
            <person name="Castanera R."/>
            <person name="Alfaro M."/>
            <person name="Ramirez L."/>
            <person name="Pisabarro A.G."/>
            <person name="Kuo A."/>
            <person name="Tritt A."/>
            <person name="Lipzen A."/>
            <person name="He G."/>
            <person name="Yan M."/>
            <person name="Ng V."/>
            <person name="Cullen D."/>
            <person name="Martin F."/>
            <person name="Rosso M.-N."/>
            <person name="Henrissat B."/>
            <person name="Hibbett D."/>
            <person name="Martinez A.T."/>
            <person name="Grigoriev I.V."/>
        </authorList>
    </citation>
    <scope>NUCLEOTIDE SEQUENCE</scope>
    <source>
        <strain evidence="3">AH 44721</strain>
    </source>
</reference>
<dbReference type="Pfam" id="PF25459">
    <property type="entry name" value="AIM3_BBC1_C"/>
    <property type="match status" value="1"/>
</dbReference>
<feature type="region of interest" description="Disordered" evidence="1">
    <location>
        <begin position="1"/>
        <end position="495"/>
    </location>
</feature>
<feature type="compositionally biased region" description="Low complexity" evidence="1">
    <location>
        <begin position="1053"/>
        <end position="1068"/>
    </location>
</feature>
<feature type="compositionally biased region" description="Low complexity" evidence="1">
    <location>
        <begin position="1026"/>
        <end position="1038"/>
    </location>
</feature>
<feature type="compositionally biased region" description="Acidic residues" evidence="1">
    <location>
        <begin position="1140"/>
        <end position="1152"/>
    </location>
</feature>
<protein>
    <recommendedName>
        <fullName evidence="2">BBC1/AIM3 cysteine proteinase-fold domain-containing protein</fullName>
    </recommendedName>
</protein>
<feature type="compositionally biased region" description="Pro residues" evidence="1">
    <location>
        <begin position="1003"/>
        <end position="1013"/>
    </location>
</feature>
<feature type="compositionally biased region" description="Acidic residues" evidence="1">
    <location>
        <begin position="738"/>
        <end position="755"/>
    </location>
</feature>
<feature type="compositionally biased region" description="Pro residues" evidence="1">
    <location>
        <begin position="1"/>
        <end position="12"/>
    </location>
</feature>
<feature type="compositionally biased region" description="Pro residues" evidence="1">
    <location>
        <begin position="556"/>
        <end position="569"/>
    </location>
</feature>
<feature type="compositionally biased region" description="Low complexity" evidence="1">
    <location>
        <begin position="882"/>
        <end position="891"/>
    </location>
</feature>
<feature type="compositionally biased region" description="Basic and acidic residues" evidence="1">
    <location>
        <begin position="393"/>
        <end position="430"/>
    </location>
</feature>